<dbReference type="AlphaFoldDB" id="A0A6J6PGY0"/>
<proteinExistence type="predicted"/>
<gene>
    <name evidence="1" type="ORF">UFOPK2598_00473</name>
</gene>
<name>A0A6J6PGY0_9ZZZZ</name>
<protein>
    <submittedName>
        <fullName evidence="1">Unannotated protein</fullName>
    </submittedName>
</protein>
<sequence length="114" mass="12813">MSSGPEITSLNQLISEIKILNNSISLIEKAAVERNENLKITALDAINFRMREISKLTMNLMSVNLTPTKFSIDEALVEIAKKEPSSKILCELLEPQLETLRKWALSEILTLSIE</sequence>
<accession>A0A6J6PGY0</accession>
<dbReference type="EMBL" id="CAEZXV010000032">
    <property type="protein sequence ID" value="CAB4698741.1"/>
    <property type="molecule type" value="Genomic_DNA"/>
</dbReference>
<evidence type="ECO:0000313" key="1">
    <source>
        <dbReference type="EMBL" id="CAB4698741.1"/>
    </source>
</evidence>
<organism evidence="1">
    <name type="scientific">freshwater metagenome</name>
    <dbReference type="NCBI Taxonomy" id="449393"/>
    <lineage>
        <taxon>unclassified sequences</taxon>
        <taxon>metagenomes</taxon>
        <taxon>ecological metagenomes</taxon>
    </lineage>
</organism>
<reference evidence="1" key="1">
    <citation type="submission" date="2020-05" db="EMBL/GenBank/DDBJ databases">
        <authorList>
            <person name="Chiriac C."/>
            <person name="Salcher M."/>
            <person name="Ghai R."/>
            <person name="Kavagutti S V."/>
        </authorList>
    </citation>
    <scope>NUCLEOTIDE SEQUENCE</scope>
</reference>